<dbReference type="InterPro" id="IPR002347">
    <property type="entry name" value="SDR_fam"/>
</dbReference>
<dbReference type="RefSeq" id="WP_096800494.1">
    <property type="nucleotide sequence ID" value="NZ_CP023564.1"/>
</dbReference>
<dbReference type="FunFam" id="3.40.50.720:FF:000084">
    <property type="entry name" value="Short-chain dehydrogenase reductase"/>
    <property type="match status" value="1"/>
</dbReference>
<dbReference type="PANTHER" id="PTHR43639">
    <property type="entry name" value="OXIDOREDUCTASE, SHORT-CHAIN DEHYDROGENASE/REDUCTASE FAMILY (AFU_ORTHOLOGUE AFUA_5G02870)"/>
    <property type="match status" value="1"/>
</dbReference>
<keyword evidence="5" id="KW-1185">Reference proteome</keyword>
<dbReference type="CDD" id="cd05233">
    <property type="entry name" value="SDR_c"/>
    <property type="match status" value="1"/>
</dbReference>
<keyword evidence="2" id="KW-0560">Oxidoreductase</keyword>
<accession>A0A291H0Z3</accession>
<feature type="domain" description="Ketoreductase" evidence="3">
    <location>
        <begin position="19"/>
        <end position="193"/>
    </location>
</feature>
<gene>
    <name evidence="4" type="ORF">CFK41_15550</name>
</gene>
<dbReference type="AlphaFoldDB" id="A0A291H0Z3"/>
<dbReference type="KEGG" id="bgg:CFK41_15550"/>
<dbReference type="PRINTS" id="PR00080">
    <property type="entry name" value="SDRFAMILY"/>
</dbReference>
<dbReference type="Gene3D" id="3.40.50.720">
    <property type="entry name" value="NAD(P)-binding Rossmann-like Domain"/>
    <property type="match status" value="1"/>
</dbReference>
<dbReference type="GO" id="GO:0016491">
    <property type="term" value="F:oxidoreductase activity"/>
    <property type="evidence" value="ECO:0007669"/>
    <property type="project" value="UniProtKB-KW"/>
</dbReference>
<protein>
    <submittedName>
        <fullName evidence="4">Short-chain dehydrogenase</fullName>
    </submittedName>
</protein>
<dbReference type="NCBIfam" id="NF005559">
    <property type="entry name" value="PRK07231.1"/>
    <property type="match status" value="1"/>
</dbReference>
<dbReference type="InterPro" id="IPR057326">
    <property type="entry name" value="KR_dom"/>
</dbReference>
<evidence type="ECO:0000313" key="5">
    <source>
        <dbReference type="Proteomes" id="UP000217889"/>
    </source>
</evidence>
<evidence type="ECO:0000259" key="3">
    <source>
        <dbReference type="SMART" id="SM00822"/>
    </source>
</evidence>
<dbReference type="PRINTS" id="PR00081">
    <property type="entry name" value="GDHRDH"/>
</dbReference>
<comment type="similarity">
    <text evidence="1">Belongs to the short-chain dehydrogenases/reductases (SDR) family.</text>
</comment>
<dbReference type="SMART" id="SM00822">
    <property type="entry name" value="PKS_KR"/>
    <property type="match status" value="1"/>
</dbReference>
<dbReference type="SUPFAM" id="SSF51735">
    <property type="entry name" value="NAD(P)-binding Rossmann-fold domains"/>
    <property type="match status" value="1"/>
</dbReference>
<dbReference type="PANTHER" id="PTHR43639:SF1">
    <property type="entry name" value="SHORT-CHAIN DEHYDROGENASE_REDUCTASE FAMILY PROTEIN"/>
    <property type="match status" value="1"/>
</dbReference>
<dbReference type="EMBL" id="CP023564">
    <property type="protein sequence ID" value="ATG56034.1"/>
    <property type="molecule type" value="Genomic_DNA"/>
</dbReference>
<organism evidence="4 5">
    <name type="scientific">Brachybacterium ginsengisoli</name>
    <dbReference type="NCBI Taxonomy" id="1331682"/>
    <lineage>
        <taxon>Bacteria</taxon>
        <taxon>Bacillati</taxon>
        <taxon>Actinomycetota</taxon>
        <taxon>Actinomycetes</taxon>
        <taxon>Micrococcales</taxon>
        <taxon>Dermabacteraceae</taxon>
        <taxon>Brachybacterium</taxon>
    </lineage>
</organism>
<dbReference type="OrthoDB" id="517007at2"/>
<sequence length="267" mass="27492">MTAIDSGSGPSGVRPLAGRRALITGASRGIGADIARAYAAAGADLVLTARDADPLQQAARRLADEHGVRTAVLAADLGEADVADRLWDEASTLLEGPGPLDVLVNNAGISHPETVDRLDTAHFDQTLRVNLRAPALLAARAGAAMAEHGGGAIVTIASAAALRPLAEHYAYSTAKAGLVMATRTLALELGPRGVRANSICPTVVLTDMGQTVWGDQPEKAAPMLARIPQSRFAQPREVSDVAVWLASDAASMVNGAEIPVDGGYLIS</sequence>
<dbReference type="InterPro" id="IPR036291">
    <property type="entry name" value="NAD(P)-bd_dom_sf"/>
</dbReference>
<evidence type="ECO:0000256" key="1">
    <source>
        <dbReference type="ARBA" id="ARBA00006484"/>
    </source>
</evidence>
<dbReference type="Proteomes" id="UP000217889">
    <property type="component" value="Chromosome"/>
</dbReference>
<evidence type="ECO:0000256" key="2">
    <source>
        <dbReference type="ARBA" id="ARBA00023002"/>
    </source>
</evidence>
<evidence type="ECO:0000313" key="4">
    <source>
        <dbReference type="EMBL" id="ATG56034.1"/>
    </source>
</evidence>
<reference evidence="4 5" key="1">
    <citation type="journal article" date="2014" name="Int. J. Syst. Evol. Microbiol.">
        <title>Brachybacterium ginsengisoli sp. nov., isolated from soil of a ginseng field.</title>
        <authorList>
            <person name="Hoang V.A."/>
            <person name="Kim Y.J."/>
            <person name="Nguyen N.L."/>
            <person name="Yang D.C."/>
        </authorList>
    </citation>
    <scope>NUCLEOTIDE SEQUENCE [LARGE SCALE GENOMIC DNA]</scope>
    <source>
        <strain evidence="4 5">DCY80</strain>
    </source>
</reference>
<name>A0A291H0Z3_9MICO</name>
<dbReference type="Pfam" id="PF13561">
    <property type="entry name" value="adh_short_C2"/>
    <property type="match status" value="1"/>
</dbReference>
<proteinExistence type="inferred from homology"/>